<dbReference type="GO" id="GO:0007200">
    <property type="term" value="P:phospholipase C-activating G protein-coupled receptor signaling pathway"/>
    <property type="evidence" value="ECO:0007669"/>
    <property type="project" value="InterPro"/>
</dbReference>
<dbReference type="FunFam" id="3.40.50.10330:FF:000006">
    <property type="entry name" value="Diacylglycerol kinase"/>
    <property type="match status" value="1"/>
</dbReference>
<accession>A0A0E0FDE8</accession>
<comment type="catalytic activity">
    <reaction evidence="17">
        <text>a 1,2-diacyl-sn-glycerol + ATP = a 1,2-diacyl-sn-glycero-3-phosphate + ADP + H(+)</text>
        <dbReference type="Rhea" id="RHEA:10272"/>
        <dbReference type="ChEBI" id="CHEBI:15378"/>
        <dbReference type="ChEBI" id="CHEBI:17815"/>
        <dbReference type="ChEBI" id="CHEBI:30616"/>
        <dbReference type="ChEBI" id="CHEBI:58608"/>
        <dbReference type="ChEBI" id="CHEBI:456216"/>
        <dbReference type="EC" id="2.7.1.107"/>
    </reaction>
</comment>
<dbReference type="PANTHER" id="PTHR45778:SF23">
    <property type="entry name" value="PURPLE ACID PHOSPHATASE"/>
    <property type="match status" value="1"/>
</dbReference>
<dbReference type="InterPro" id="IPR008963">
    <property type="entry name" value="Purple_acid_Pase-like_N"/>
</dbReference>
<dbReference type="Gramene" id="OMERI12G11650.1">
    <property type="protein sequence ID" value="OMERI12G11650.1"/>
    <property type="gene ID" value="OMERI12G11650"/>
</dbReference>
<keyword evidence="8" id="KW-0677">Repeat</keyword>
<comment type="catalytic activity">
    <reaction evidence="18">
        <text>a phosphate monoester + H2O = an alcohol + phosphate</text>
        <dbReference type="Rhea" id="RHEA:15017"/>
        <dbReference type="ChEBI" id="CHEBI:15377"/>
        <dbReference type="ChEBI" id="CHEBI:30879"/>
        <dbReference type="ChEBI" id="CHEBI:43474"/>
        <dbReference type="ChEBI" id="CHEBI:67140"/>
        <dbReference type="EC" id="3.1.3.2"/>
    </reaction>
</comment>
<dbReference type="InterPro" id="IPR017438">
    <property type="entry name" value="ATP-NAD_kinase_N"/>
</dbReference>
<dbReference type="FunFam" id="2.60.200.40:FF:000006">
    <property type="entry name" value="Diacylglycerol kinase"/>
    <property type="match status" value="1"/>
</dbReference>
<reference evidence="23" key="2">
    <citation type="submission" date="2018-05" db="EMBL/GenBank/DDBJ databases">
        <title>OmerRS3 (Oryza meridionalis Reference Sequence Version 3).</title>
        <authorList>
            <person name="Zhang J."/>
            <person name="Kudrna D."/>
            <person name="Lee S."/>
            <person name="Talag J."/>
            <person name="Welchert J."/>
            <person name="Wing R.A."/>
        </authorList>
    </citation>
    <scope>NUCLEOTIDE SEQUENCE [LARGE SCALE GENOMIC DNA]</scope>
    <source>
        <strain evidence="23">cv. OR44</strain>
    </source>
</reference>
<dbReference type="Pfam" id="PF14008">
    <property type="entry name" value="Metallophos_C"/>
    <property type="match status" value="2"/>
</dbReference>
<dbReference type="InterPro" id="IPR000756">
    <property type="entry name" value="Diacylglycerol_kin_accessory"/>
</dbReference>
<keyword evidence="16" id="KW-0325">Glycoprotein</keyword>
<dbReference type="PANTHER" id="PTHR45778">
    <property type="entry name" value="PURPLE ACID PHOSPHATASE-RELATED"/>
    <property type="match status" value="1"/>
</dbReference>
<evidence type="ECO:0000256" key="14">
    <source>
        <dbReference type="ARBA" id="ARBA00022840"/>
    </source>
</evidence>
<dbReference type="GO" id="GO:0006952">
    <property type="term" value="P:defense response"/>
    <property type="evidence" value="ECO:0007669"/>
    <property type="project" value="UniProtKB-KW"/>
</dbReference>
<keyword evidence="20" id="KW-1133">Transmembrane helix</keyword>
<dbReference type="Gene3D" id="2.60.200.40">
    <property type="match status" value="1"/>
</dbReference>
<dbReference type="InterPro" id="IPR029052">
    <property type="entry name" value="Metallo-depent_PP-like"/>
</dbReference>
<dbReference type="FunFam" id="3.30.60.20:FF:000027">
    <property type="entry name" value="Diacylglycerol kinase"/>
    <property type="match status" value="1"/>
</dbReference>
<dbReference type="InterPro" id="IPR004843">
    <property type="entry name" value="Calcineurin-like_PHP"/>
</dbReference>
<dbReference type="InterPro" id="IPR041792">
    <property type="entry name" value="MPP_PAP"/>
</dbReference>
<keyword evidence="10" id="KW-0863">Zinc-finger</keyword>
<dbReference type="GO" id="GO:0005524">
    <property type="term" value="F:ATP binding"/>
    <property type="evidence" value="ECO:0007669"/>
    <property type="project" value="UniProtKB-KW"/>
</dbReference>
<dbReference type="Gene3D" id="3.30.60.20">
    <property type="match status" value="1"/>
</dbReference>
<dbReference type="SMART" id="SM00046">
    <property type="entry name" value="DAGKc"/>
    <property type="match status" value="1"/>
</dbReference>
<evidence type="ECO:0000259" key="21">
    <source>
        <dbReference type="PROSITE" id="PS50081"/>
    </source>
</evidence>
<feature type="transmembrane region" description="Helical" evidence="20">
    <location>
        <begin position="21"/>
        <end position="47"/>
    </location>
</feature>
<evidence type="ECO:0000313" key="24">
    <source>
        <dbReference type="Proteomes" id="UP000008021"/>
    </source>
</evidence>
<feature type="compositionally biased region" description="Basic and acidic residues" evidence="19">
    <location>
        <begin position="292"/>
        <end position="320"/>
    </location>
</feature>
<dbReference type="Pfam" id="PF00609">
    <property type="entry name" value="DAGK_acc"/>
    <property type="match status" value="1"/>
</dbReference>
<evidence type="ECO:0000256" key="17">
    <source>
        <dbReference type="RuleBase" id="RU361128"/>
    </source>
</evidence>
<proteinExistence type="inferred from homology"/>
<evidence type="ECO:0000256" key="10">
    <source>
        <dbReference type="ARBA" id="ARBA00022771"/>
    </source>
</evidence>
<evidence type="ECO:0000256" key="20">
    <source>
        <dbReference type="SAM" id="Phobius"/>
    </source>
</evidence>
<dbReference type="SMART" id="SM00109">
    <property type="entry name" value="C1"/>
    <property type="match status" value="2"/>
</dbReference>
<dbReference type="SUPFAM" id="SSF56300">
    <property type="entry name" value="Metallo-dependent phosphatases"/>
    <property type="match status" value="2"/>
</dbReference>
<dbReference type="CDD" id="cd20805">
    <property type="entry name" value="C1_DGK_rpt2"/>
    <property type="match status" value="1"/>
</dbReference>
<reference evidence="23" key="1">
    <citation type="submission" date="2015-04" db="UniProtKB">
        <authorList>
            <consortium name="EnsemblPlants"/>
        </authorList>
    </citation>
    <scope>IDENTIFICATION</scope>
</reference>
<sequence length="1970" mass="220966">MRESGAMYKMMYPSWNDISVYISEYWSVIIATVVFASVTGVTIYYTVNQLNKNISLSLMKAIRARARKYKKLKDKVPSSSHIWRKELGSRSKGLKCCVCLKSVSSPQYMGGVIHQCDICGATAHPSCSGNAHKDCKCVSMVGFEHVIHQWAVQWIDTSDRSEEDSFCCYCDESCNGAFLAGSPIWYCMWCQRLVHVDCHSNLSKETGDICDLGPLKRLILSPLCVKELHWTGAAGLISSITHGANELASNVRERIRSRGKKYRKGTISVDSDSSGTIDPTSDIEGDSQETDNAAKRREDHANGELPEVHESSESENDKQLMTENTTSIPNGQHEDSHVHNNQKCEIVDVPSDSRPLLVFINKRSGAQCGDSLRQRLQILLNPIQVFELGKQQGPEVGLTLFRKVPHFRVLVCGGDGTVAWVLDAIEKQKFEAPPPVAILPAGTGNDLARVLSWGGGLSIVEKQGGLFSVLKDVEHAAVTVLDRWKITIKDNQGKLMSQPKYMNNYFGVGCDAKVALDIHNLREENPERFYSQFMNKVLYAKEGAKNMMDNTFDYFPWDVKLEIDGSKINIPQDSEGILVANIRSYMGGVDLWKNEDDVSDNFHPQSMHDKMLEVVSFTGMLHLGRLQVGLSRAQRLAQGHHIKIEIKTKMPIQVDGEPWSQDPCTIVVSHHCQAFMLKRVSEEPIGHAASIMADVLENAENNGIITASQKRTLLHEIASRLLKCASSMLKQMRFLIMAAIRWVVLAYIVVIGCATIARGDEQPLSRIAIERARVAAVDSASVKAQPTVLGLKGQSSDWVVVEFSHPKPSNDDWIGVFSPSGFSSEICQPEYYGDLPPYLCTSPIKFQYANFNNADYNRSGKGLLRLQLINQREDFSFALFSGGLSAPKLIAVSNKVSFQNPKAPVYPRIKEAIPFVEWGHKGGNQMLSPAGTLTFSRNSMCGSPARTVGWRDPGYIHTSFLKELWPDSLYNYRLGHRLLDGTHIWSKSYSFRASPYPGQDSVQRVVIFGDMGKAEIDGSDEYGNYEQASLYTTNQLIKELDSIDMVIHIGDLSYANGYLSQWDQFTAQIEPIASTVPYMIGSGNHERDWPGSGSFYGHNDSGGECGVPTQTMFYVPAENRAKLWYSTDYGMFRFCIADTEQDWRPGTEQYKFIEQCLSSVDRSKQPWLIFLAHRVLGYSSASWYEIMMGSYGEPMGRDGLEELWQKYKVDLAVFGHIHSYERTCPIYQNRCVQDGSNHYTGQFNATTHVIVGGGGAMLSPFRATVPYWSFFRDYDFGFSKLTALNHSTLLFEYKKSRDGKVYDHFTISRDYRDIMACSIDNCPRTTLAIQMALTQSMDVYDLISGLAEFQSHTNFDSNLKRRSMIRLWVVVTWLVVCVAAAAHPGEQPLSRIAVERMVLAVNESAHVRASPLVLGLKGETNEWVEVEFFNPNPSNTDWVGVFSPADFSSAICEAYGVPQYYPMLCTAPIKYQYANFNNNGYSKSGKGKLKLQLINQREDFSFALFSGGLKNPKLVAVSNKIAFANPKAPVYPRLAQGKSWNEMTVTWTSGYDFKEAVPFVEWGAKGGQRVLSPAGTLTFDRNSMCGAPARTVGWRHPGYIHTSYLKELWPDSLLGHRLPNGTHIWSKSYSFKASPYPGQDSVQRVVIFGDMGKAEADGSNEFNDFQPGSLNTTYQIIRDLKNIDMVVHIGDICYANGYLSQWDQFTAQIEPIASTVPYMIGMGNHERDWPGTGSFYGNLDSGGECGVPAQTVFYTPAENRAKLWYVTDYGMFRFCIANTEEDWRPGTEQYKFIEQCLSSVDRQKQPWLIFLAHRVLGYSSCTFYEEEGTFEEPMGREALQELWQKYKVDLAFYGHVHNYERTCPVYQSKCIVSGSDHYSGPFTATTHVVVGGAGAGTSDSEFTTSNIKWSYYRDFDYGFVKLTALNHSSLLFEYKKSSDGNVYDHFTISRDYRDILACSIDNCPRTTLAT</sequence>
<evidence type="ECO:0000256" key="16">
    <source>
        <dbReference type="ARBA" id="ARBA00023180"/>
    </source>
</evidence>
<keyword evidence="9 17" id="KW-0547">Nucleotide-binding</keyword>
<keyword evidence="20" id="KW-0812">Transmembrane</keyword>
<organism evidence="23">
    <name type="scientific">Oryza meridionalis</name>
    <dbReference type="NCBI Taxonomy" id="40149"/>
    <lineage>
        <taxon>Eukaryota</taxon>
        <taxon>Viridiplantae</taxon>
        <taxon>Streptophyta</taxon>
        <taxon>Embryophyta</taxon>
        <taxon>Tracheophyta</taxon>
        <taxon>Spermatophyta</taxon>
        <taxon>Magnoliopsida</taxon>
        <taxon>Liliopsida</taxon>
        <taxon>Poales</taxon>
        <taxon>Poaceae</taxon>
        <taxon>BOP clade</taxon>
        <taxon>Oryzoideae</taxon>
        <taxon>Oryzeae</taxon>
        <taxon>Oryzinae</taxon>
        <taxon>Oryza</taxon>
    </lineage>
</organism>
<dbReference type="SMART" id="SM00045">
    <property type="entry name" value="DAGKa"/>
    <property type="match status" value="1"/>
</dbReference>
<dbReference type="PROSITE" id="PS50146">
    <property type="entry name" value="DAGK"/>
    <property type="match status" value="1"/>
</dbReference>
<dbReference type="InterPro" id="IPR016064">
    <property type="entry name" value="NAD/diacylglycerol_kinase_sf"/>
</dbReference>
<keyword evidence="14 17" id="KW-0067">ATP-binding</keyword>
<feature type="compositionally biased region" description="Polar residues" evidence="19">
    <location>
        <begin position="268"/>
        <end position="279"/>
    </location>
</feature>
<comment type="subunit">
    <text evidence="4">Homodimer.</text>
</comment>
<dbReference type="Gene3D" id="3.40.50.10330">
    <property type="entry name" value="Probable inorganic polyphosphate/atp-NAD kinase, domain 1"/>
    <property type="match status" value="1"/>
</dbReference>
<dbReference type="Pfam" id="PF00130">
    <property type="entry name" value="C1_1"/>
    <property type="match status" value="1"/>
</dbReference>
<keyword evidence="11 17" id="KW-0418">Kinase</keyword>
<dbReference type="InterPro" id="IPR046349">
    <property type="entry name" value="C1-like_sf"/>
</dbReference>
<dbReference type="SUPFAM" id="SSF57889">
    <property type="entry name" value="Cysteine-rich domain"/>
    <property type="match status" value="1"/>
</dbReference>
<dbReference type="CDD" id="cd00029">
    <property type="entry name" value="C1"/>
    <property type="match status" value="1"/>
</dbReference>
<keyword evidence="18" id="KW-0378">Hydrolase</keyword>
<comment type="similarity">
    <text evidence="1 18">Belongs to the metallophosphoesterase superfamily. Purple acid phosphatase family.</text>
</comment>
<evidence type="ECO:0000256" key="12">
    <source>
        <dbReference type="ARBA" id="ARBA00022821"/>
    </source>
</evidence>
<evidence type="ECO:0000256" key="11">
    <source>
        <dbReference type="ARBA" id="ARBA00022777"/>
    </source>
</evidence>
<dbReference type="SUPFAM" id="SSF111331">
    <property type="entry name" value="NAD kinase/diacylglycerol kinase-like"/>
    <property type="match status" value="1"/>
</dbReference>
<evidence type="ECO:0000256" key="13">
    <source>
        <dbReference type="ARBA" id="ARBA00022833"/>
    </source>
</evidence>
<evidence type="ECO:0000256" key="5">
    <source>
        <dbReference type="ARBA" id="ARBA00022679"/>
    </source>
</evidence>
<dbReference type="eggNOG" id="KOG1378">
    <property type="taxonomic scope" value="Eukaryota"/>
</dbReference>
<dbReference type="EC" id="2.7.1.107" evidence="17"/>
<evidence type="ECO:0000256" key="8">
    <source>
        <dbReference type="ARBA" id="ARBA00022737"/>
    </source>
</evidence>
<dbReference type="GO" id="GO:0008270">
    <property type="term" value="F:zinc ion binding"/>
    <property type="evidence" value="ECO:0007669"/>
    <property type="project" value="UniProtKB-KW"/>
</dbReference>
<dbReference type="CDD" id="cd00839">
    <property type="entry name" value="MPP_PAPs"/>
    <property type="match status" value="2"/>
</dbReference>
<dbReference type="Pfam" id="PF00781">
    <property type="entry name" value="DAGK_cat"/>
    <property type="match status" value="1"/>
</dbReference>
<evidence type="ECO:0000256" key="3">
    <source>
        <dbReference type="ARBA" id="ARBA00011245"/>
    </source>
</evidence>
<dbReference type="Proteomes" id="UP000008021">
    <property type="component" value="Chromosome 12"/>
</dbReference>
<keyword evidence="7" id="KW-0732">Signal</keyword>
<dbReference type="STRING" id="40149.A0A0E0FDE8"/>
<feature type="compositionally biased region" description="Polar residues" evidence="19">
    <location>
        <begin position="321"/>
        <end position="330"/>
    </location>
</feature>
<keyword evidence="24" id="KW-1185">Reference proteome</keyword>
<evidence type="ECO:0000256" key="1">
    <source>
        <dbReference type="ARBA" id="ARBA00008723"/>
    </source>
</evidence>
<dbReference type="InterPro" id="IPR002219">
    <property type="entry name" value="PKC_DAG/PE"/>
</dbReference>
<dbReference type="InterPro" id="IPR025733">
    <property type="entry name" value="PAPs_C"/>
</dbReference>
<evidence type="ECO:0000256" key="15">
    <source>
        <dbReference type="ARBA" id="ARBA00023016"/>
    </source>
</evidence>
<keyword evidence="5 17" id="KW-0808">Transferase</keyword>
<evidence type="ECO:0000256" key="2">
    <source>
        <dbReference type="ARBA" id="ARBA00009280"/>
    </source>
</evidence>
<feature type="region of interest" description="Disordered" evidence="19">
    <location>
        <begin position="262"/>
        <end position="338"/>
    </location>
</feature>
<evidence type="ECO:0000256" key="4">
    <source>
        <dbReference type="ARBA" id="ARBA00011738"/>
    </source>
</evidence>
<evidence type="ECO:0000256" key="18">
    <source>
        <dbReference type="RuleBase" id="RU361203"/>
    </source>
</evidence>
<feature type="domain" description="DAGKc" evidence="22">
    <location>
        <begin position="351"/>
        <end position="490"/>
    </location>
</feature>
<dbReference type="InterPro" id="IPR040974">
    <property type="entry name" value="Fn3_PAP"/>
</dbReference>
<dbReference type="Pfam" id="PF17808">
    <property type="entry name" value="fn3_PAP"/>
    <property type="match status" value="2"/>
</dbReference>
<dbReference type="Pfam" id="PF00149">
    <property type="entry name" value="Metallophos"/>
    <property type="match status" value="2"/>
</dbReference>
<dbReference type="Gene3D" id="3.60.21.10">
    <property type="match status" value="2"/>
</dbReference>
<dbReference type="SUPFAM" id="SSF49363">
    <property type="entry name" value="Purple acid phosphatase, N-terminal domain"/>
    <property type="match status" value="2"/>
</dbReference>
<keyword evidence="15" id="KW-0346">Stress response</keyword>
<keyword evidence="6" id="KW-0479">Metal-binding</keyword>
<name>A0A0E0FDE8_9ORYZ</name>
<evidence type="ECO:0000313" key="23">
    <source>
        <dbReference type="EnsemblPlants" id="OMERI12G11650.1"/>
    </source>
</evidence>
<comment type="similarity">
    <text evidence="2 17">Belongs to the eukaryotic diacylglycerol kinase family.</text>
</comment>
<evidence type="ECO:0000256" key="7">
    <source>
        <dbReference type="ARBA" id="ARBA00022729"/>
    </source>
</evidence>
<feature type="domain" description="Phorbol-ester/DAG-type" evidence="21">
    <location>
        <begin position="80"/>
        <end position="135"/>
    </location>
</feature>
<dbReference type="PROSITE" id="PS50081">
    <property type="entry name" value="ZF_DAG_PE_2"/>
    <property type="match status" value="1"/>
</dbReference>
<dbReference type="EC" id="3.1.3.2" evidence="18"/>
<evidence type="ECO:0000259" key="22">
    <source>
        <dbReference type="PROSITE" id="PS50146"/>
    </source>
</evidence>
<keyword evidence="13" id="KW-0862">Zinc</keyword>
<dbReference type="GO" id="GO:0004143">
    <property type="term" value="F:ATP-dependent diacylglycerol kinase activity"/>
    <property type="evidence" value="ECO:0007669"/>
    <property type="project" value="UniProtKB-EC"/>
</dbReference>
<dbReference type="InterPro" id="IPR001206">
    <property type="entry name" value="Diacylglycerol_kinase_cat_dom"/>
</dbReference>
<evidence type="ECO:0000256" key="6">
    <source>
        <dbReference type="ARBA" id="ARBA00022723"/>
    </source>
</evidence>
<evidence type="ECO:0000256" key="19">
    <source>
        <dbReference type="SAM" id="MobiDB-lite"/>
    </source>
</evidence>
<dbReference type="EnsemblPlants" id="OMERI12G11650.1">
    <property type="protein sequence ID" value="OMERI12G11650.1"/>
    <property type="gene ID" value="OMERI12G11650"/>
</dbReference>
<keyword evidence="12" id="KW-0611">Plant defense</keyword>
<comment type="subunit">
    <text evidence="3">Monomer.</text>
</comment>
<keyword evidence="20" id="KW-0472">Membrane</keyword>
<evidence type="ECO:0000256" key="9">
    <source>
        <dbReference type="ARBA" id="ARBA00022741"/>
    </source>
</evidence>
<dbReference type="GO" id="GO:0003993">
    <property type="term" value="F:acid phosphatase activity"/>
    <property type="evidence" value="ECO:0007669"/>
    <property type="project" value="UniProtKB-EC"/>
</dbReference>
<protein>
    <recommendedName>
        <fullName evidence="17 18">Multifunctional fusion protein</fullName>
    </recommendedName>
    <domain>
        <recommendedName>
            <fullName evidence="17">Diacylglycerol kinase</fullName>
            <shortName evidence="17">DAG kinase</shortName>
            <ecNumber evidence="17">2.7.1.107</ecNumber>
        </recommendedName>
    </domain>
    <domain>
        <recommendedName>
            <fullName evidence="18">Purple acid phosphatase</fullName>
            <ecNumber evidence="18">3.1.3.2</ecNumber>
        </recommendedName>
    </domain>
</protein>